<gene>
    <name evidence="1" type="ORF">LCGC14_1394540</name>
</gene>
<proteinExistence type="predicted"/>
<comment type="caution">
    <text evidence="1">The sequence shown here is derived from an EMBL/GenBank/DDBJ whole genome shotgun (WGS) entry which is preliminary data.</text>
</comment>
<sequence>MPIWNQRKIKKLKNNPNDYPWDDLRFPAQGINPPGAASDPDIETSTGLLLFSGTSTEIVAGAIVIPHTLAVDTLIDFHVHWQKTTSAGGNVLWRIDYEVVNNGDVATMAYGTQIQSTSPIAETPDNDTANEILITDIGDVDMTGKKLACMVLWKLSRIGGDGSDTYNSDARLLEMDIHYQKFSDGSYDEWTSLEKEYAAKKGKPKKPYLSGAW</sequence>
<evidence type="ECO:0000313" key="1">
    <source>
        <dbReference type="EMBL" id="KKM75012.1"/>
    </source>
</evidence>
<name>A0A0F9N0G9_9ZZZZ</name>
<reference evidence="1" key="1">
    <citation type="journal article" date="2015" name="Nature">
        <title>Complex archaea that bridge the gap between prokaryotes and eukaryotes.</title>
        <authorList>
            <person name="Spang A."/>
            <person name="Saw J.H."/>
            <person name="Jorgensen S.L."/>
            <person name="Zaremba-Niedzwiedzka K."/>
            <person name="Martijn J."/>
            <person name="Lind A.E."/>
            <person name="van Eijk R."/>
            <person name="Schleper C."/>
            <person name="Guy L."/>
            <person name="Ettema T.J."/>
        </authorList>
    </citation>
    <scope>NUCLEOTIDE SEQUENCE</scope>
</reference>
<dbReference type="EMBL" id="LAZR01009048">
    <property type="protein sequence ID" value="KKM75012.1"/>
    <property type="molecule type" value="Genomic_DNA"/>
</dbReference>
<organism evidence="1">
    <name type="scientific">marine sediment metagenome</name>
    <dbReference type="NCBI Taxonomy" id="412755"/>
    <lineage>
        <taxon>unclassified sequences</taxon>
        <taxon>metagenomes</taxon>
        <taxon>ecological metagenomes</taxon>
    </lineage>
</organism>
<accession>A0A0F9N0G9</accession>
<protein>
    <submittedName>
        <fullName evidence="1">Uncharacterized protein</fullName>
    </submittedName>
</protein>
<dbReference type="AlphaFoldDB" id="A0A0F9N0G9"/>